<dbReference type="SUPFAM" id="SSF52743">
    <property type="entry name" value="Subtilisin-like"/>
    <property type="match status" value="1"/>
</dbReference>
<evidence type="ECO:0000256" key="5">
    <source>
        <dbReference type="PROSITE-ProRule" id="PRU01240"/>
    </source>
</evidence>
<evidence type="ECO:0000256" key="6">
    <source>
        <dbReference type="RuleBase" id="RU003355"/>
    </source>
</evidence>
<name>A0A2V3IZV4_9FLOR</name>
<dbReference type="CDD" id="cd04077">
    <property type="entry name" value="Peptidases_S8_PCSK9_ProteinaseK_like"/>
    <property type="match status" value="1"/>
</dbReference>
<evidence type="ECO:0000256" key="4">
    <source>
        <dbReference type="ARBA" id="ARBA00022825"/>
    </source>
</evidence>
<evidence type="ECO:0000256" key="1">
    <source>
        <dbReference type="ARBA" id="ARBA00011073"/>
    </source>
</evidence>
<feature type="active site" description="Charge relay system" evidence="5">
    <location>
        <position position="189"/>
    </location>
</feature>
<dbReference type="PRINTS" id="PR00723">
    <property type="entry name" value="SUBTILISIN"/>
</dbReference>
<feature type="active site" description="Charge relay system" evidence="5">
    <location>
        <position position="380"/>
    </location>
</feature>
<dbReference type="InterPro" id="IPR036852">
    <property type="entry name" value="Peptidase_S8/S53_dom_sf"/>
</dbReference>
<evidence type="ECO:0000313" key="9">
    <source>
        <dbReference type="EMBL" id="PXF47696.1"/>
    </source>
</evidence>
<feature type="active site" description="Charge relay system" evidence="5">
    <location>
        <position position="222"/>
    </location>
</feature>
<proteinExistence type="inferred from homology"/>
<dbReference type="InterPro" id="IPR023827">
    <property type="entry name" value="Peptidase_S8_Asp-AS"/>
</dbReference>
<dbReference type="PROSITE" id="PS00136">
    <property type="entry name" value="SUBTILASE_ASP"/>
    <property type="match status" value="1"/>
</dbReference>
<dbReference type="PANTHER" id="PTHR43806:SF11">
    <property type="entry name" value="CEREVISIN-RELATED"/>
    <property type="match status" value="1"/>
</dbReference>
<dbReference type="PROSITE" id="PS00138">
    <property type="entry name" value="SUBTILASE_SER"/>
    <property type="match status" value="1"/>
</dbReference>
<keyword evidence="4 5" id="KW-0720">Serine protease</keyword>
<dbReference type="InterPro" id="IPR000209">
    <property type="entry name" value="Peptidase_S8/S53_dom"/>
</dbReference>
<dbReference type="PROSITE" id="PS51892">
    <property type="entry name" value="SUBTILASE"/>
    <property type="match status" value="1"/>
</dbReference>
<evidence type="ECO:0000259" key="8">
    <source>
        <dbReference type="Pfam" id="PF00082"/>
    </source>
</evidence>
<dbReference type="GO" id="GO:0006508">
    <property type="term" value="P:proteolysis"/>
    <property type="evidence" value="ECO:0007669"/>
    <property type="project" value="UniProtKB-KW"/>
</dbReference>
<dbReference type="STRING" id="448386.A0A2V3IZV4"/>
<accession>A0A2V3IZV4</accession>
<dbReference type="InterPro" id="IPR015500">
    <property type="entry name" value="Peptidase_S8_subtilisin-rel"/>
</dbReference>
<comment type="caution">
    <text evidence="9">The sequence shown here is derived from an EMBL/GenBank/DDBJ whole genome shotgun (WGS) entry which is preliminary data.</text>
</comment>
<evidence type="ECO:0000256" key="3">
    <source>
        <dbReference type="ARBA" id="ARBA00022801"/>
    </source>
</evidence>
<keyword evidence="2 5" id="KW-0645">Protease</keyword>
<feature type="signal peptide" evidence="7">
    <location>
        <begin position="1"/>
        <end position="21"/>
    </location>
</feature>
<dbReference type="EMBL" id="NBIV01000021">
    <property type="protein sequence ID" value="PXF47696.1"/>
    <property type="molecule type" value="Genomic_DNA"/>
</dbReference>
<dbReference type="GO" id="GO:0005615">
    <property type="term" value="C:extracellular space"/>
    <property type="evidence" value="ECO:0007669"/>
    <property type="project" value="TreeGrafter"/>
</dbReference>
<evidence type="ECO:0000256" key="7">
    <source>
        <dbReference type="SAM" id="SignalP"/>
    </source>
</evidence>
<dbReference type="InterPro" id="IPR034193">
    <property type="entry name" value="PCSK9_ProteinaseK-like"/>
</dbReference>
<dbReference type="PANTHER" id="PTHR43806">
    <property type="entry name" value="PEPTIDASE S8"/>
    <property type="match status" value="1"/>
</dbReference>
<dbReference type="InterPro" id="IPR050131">
    <property type="entry name" value="Peptidase_S8_subtilisin-like"/>
</dbReference>
<keyword evidence="7" id="KW-0732">Signal</keyword>
<keyword evidence="3 5" id="KW-0378">Hydrolase</keyword>
<feature type="chain" id="PRO_5015992911" evidence="7">
    <location>
        <begin position="22"/>
        <end position="437"/>
    </location>
</feature>
<dbReference type="Pfam" id="PF00082">
    <property type="entry name" value="Peptidase_S8"/>
    <property type="match status" value="1"/>
</dbReference>
<dbReference type="Proteomes" id="UP000247409">
    <property type="component" value="Unassembled WGS sequence"/>
</dbReference>
<protein>
    <submittedName>
        <fullName evidence="9">Subtilase-type proteinase psp3</fullName>
    </submittedName>
</protein>
<comment type="similarity">
    <text evidence="1 5 6">Belongs to the peptidase S8 family.</text>
</comment>
<keyword evidence="10" id="KW-1185">Reference proteome</keyword>
<evidence type="ECO:0000256" key="2">
    <source>
        <dbReference type="ARBA" id="ARBA00022670"/>
    </source>
</evidence>
<organism evidence="9 10">
    <name type="scientific">Gracilariopsis chorda</name>
    <dbReference type="NCBI Taxonomy" id="448386"/>
    <lineage>
        <taxon>Eukaryota</taxon>
        <taxon>Rhodophyta</taxon>
        <taxon>Florideophyceae</taxon>
        <taxon>Rhodymeniophycidae</taxon>
        <taxon>Gracilariales</taxon>
        <taxon>Gracilariaceae</taxon>
        <taxon>Gracilariopsis</taxon>
    </lineage>
</organism>
<sequence>MPAVPQTAFLVLISLLTLSSASPSDLPNLYLRTTIRTSTPTHNRPSHLFVLQRACQSEQCHQKALQFLLQNHCQNLILFDHLRMIKAKCSPKALQNARRSRRFIGIHRDEVIKLAAPLHDTTSAAPLRMSTTLRPAHERSFQRISNLSFYPDRTAAVAHDGGVVDLSAQKTARRCSKHGGEGVTVYVIDTGCRSSHEQLRGRVHTMVAPGSAYISGEDDHGHGTHVAATIGGRDFGIAPRAKLVCIKALSERNEGSAHDVVAGVQLAMRLHKAEHGPGVISISLGGRAGRRKTALDAAVDAASRAGLSFVVAAGNAGADACAFTPGRARMAITVAAVDERGKVAGFSNSGGCVSVGAPGVRVWSAVADGDDAYGVSSGTSMAAPFVSGLVALLVGDNGRTRPRTVRKWLREIGFTGDDGVPVVSAKEFCEWRRFQRA</sequence>
<dbReference type="GO" id="GO:0004252">
    <property type="term" value="F:serine-type endopeptidase activity"/>
    <property type="evidence" value="ECO:0007669"/>
    <property type="project" value="UniProtKB-UniRule"/>
</dbReference>
<dbReference type="AlphaFoldDB" id="A0A2V3IZV4"/>
<gene>
    <name evidence="9" type="ORF">BWQ96_02558</name>
</gene>
<reference evidence="9 10" key="1">
    <citation type="journal article" date="2018" name="Mol. Biol. Evol.">
        <title>Analysis of the draft genome of the red seaweed Gracilariopsis chorda provides insights into genome size evolution in Rhodophyta.</title>
        <authorList>
            <person name="Lee J."/>
            <person name="Yang E.C."/>
            <person name="Graf L."/>
            <person name="Yang J.H."/>
            <person name="Qiu H."/>
            <person name="Zel Zion U."/>
            <person name="Chan C.X."/>
            <person name="Stephens T.G."/>
            <person name="Weber A.P.M."/>
            <person name="Boo G.H."/>
            <person name="Boo S.M."/>
            <person name="Kim K.M."/>
            <person name="Shin Y."/>
            <person name="Jung M."/>
            <person name="Lee S.J."/>
            <person name="Yim H.S."/>
            <person name="Lee J.H."/>
            <person name="Bhattacharya D."/>
            <person name="Yoon H.S."/>
        </authorList>
    </citation>
    <scope>NUCLEOTIDE SEQUENCE [LARGE SCALE GENOMIC DNA]</scope>
    <source>
        <strain evidence="9 10">SKKU-2015</strain>
        <tissue evidence="9">Whole body</tissue>
    </source>
</reference>
<dbReference type="OrthoDB" id="10268044at2759"/>
<feature type="domain" description="Peptidase S8/S53" evidence="8">
    <location>
        <begin position="180"/>
        <end position="409"/>
    </location>
</feature>
<dbReference type="Gene3D" id="3.40.50.200">
    <property type="entry name" value="Peptidase S8/S53 domain"/>
    <property type="match status" value="1"/>
</dbReference>
<evidence type="ECO:0000313" key="10">
    <source>
        <dbReference type="Proteomes" id="UP000247409"/>
    </source>
</evidence>
<dbReference type="InterPro" id="IPR023828">
    <property type="entry name" value="Peptidase_S8_Ser-AS"/>
</dbReference>